<organism evidence="3 4">
    <name type="scientific">Streptomyces physcomitrii</name>
    <dbReference type="NCBI Taxonomy" id="2724184"/>
    <lineage>
        <taxon>Bacteria</taxon>
        <taxon>Bacillati</taxon>
        <taxon>Actinomycetota</taxon>
        <taxon>Actinomycetes</taxon>
        <taxon>Kitasatosporales</taxon>
        <taxon>Streptomycetaceae</taxon>
        <taxon>Streptomyces</taxon>
    </lineage>
</organism>
<gene>
    <name evidence="3" type="ORF">HFV08_30855</name>
</gene>
<evidence type="ECO:0000256" key="2">
    <source>
        <dbReference type="SAM" id="Phobius"/>
    </source>
</evidence>
<keyword evidence="2" id="KW-1133">Transmembrane helix</keyword>
<comment type="caution">
    <text evidence="3">The sequence shown here is derived from an EMBL/GenBank/DDBJ whole genome shotgun (WGS) entry which is preliminary data.</text>
</comment>
<reference evidence="3 4" key="1">
    <citation type="submission" date="2020-04" db="EMBL/GenBank/DDBJ databases">
        <title>Phylogenetic Diversity and Antibacterial Activity against Ralstonia solanacearum of Endophytic Actinomycete Isolated from Moss.</title>
        <authorList>
            <person name="Zhuang X."/>
        </authorList>
    </citation>
    <scope>NUCLEOTIDE SEQUENCE [LARGE SCALE GENOMIC DNA]</scope>
    <source>
        <strain evidence="3 4">LD120</strain>
    </source>
</reference>
<evidence type="ECO:0000256" key="1">
    <source>
        <dbReference type="SAM" id="MobiDB-lite"/>
    </source>
</evidence>
<dbReference type="RefSeq" id="WP_168543861.1">
    <property type="nucleotide sequence ID" value="NZ_JAAWWP010000040.1"/>
</dbReference>
<dbReference type="Proteomes" id="UP000772196">
    <property type="component" value="Unassembled WGS sequence"/>
</dbReference>
<feature type="compositionally biased region" description="Basic and acidic residues" evidence="1">
    <location>
        <begin position="1"/>
        <end position="25"/>
    </location>
</feature>
<evidence type="ECO:0000313" key="3">
    <source>
        <dbReference type="EMBL" id="NKI45545.1"/>
    </source>
</evidence>
<accession>A0ABX1HB34</accession>
<name>A0ABX1HB34_9ACTN</name>
<keyword evidence="4" id="KW-1185">Reference proteome</keyword>
<keyword evidence="2" id="KW-0472">Membrane</keyword>
<sequence length="295" mass="32557">MVGRNGRRENLRRVAERRRRPDEPPTRLTPARNWLVAAVLAGLSAVIATTITGAGAFVEENIKSIFREEGHQGTSPAEVKTAVTPLEGGGLLVSAGRVTSTGEKKVLEDPYAMEPESFMKLHKRLRSTQVGGNFYKLVITNTSASAIKIVNVSPVVSRRSAPLSETLIEPLGGANPGEVFVDLDLNVRHPSFTRRGKPYFTSESRNVAAGKSFEIFVDANVEDYYVEYHLKVDYVDSLGRANSLEVHDPSEGVGIFRLSGILPPYKYTDYWGVEDDLEKPGLKLLTAEEKREKSR</sequence>
<keyword evidence="2" id="KW-0812">Transmembrane</keyword>
<dbReference type="EMBL" id="JAAWWP010000040">
    <property type="protein sequence ID" value="NKI45545.1"/>
    <property type="molecule type" value="Genomic_DNA"/>
</dbReference>
<protein>
    <submittedName>
        <fullName evidence="3">Uncharacterized protein</fullName>
    </submittedName>
</protein>
<evidence type="ECO:0000313" key="4">
    <source>
        <dbReference type="Proteomes" id="UP000772196"/>
    </source>
</evidence>
<feature type="region of interest" description="Disordered" evidence="1">
    <location>
        <begin position="1"/>
        <end position="28"/>
    </location>
</feature>
<feature type="transmembrane region" description="Helical" evidence="2">
    <location>
        <begin position="34"/>
        <end position="58"/>
    </location>
</feature>
<proteinExistence type="predicted"/>